<accession>A0A0C9U6Y7</accession>
<dbReference type="OrthoDB" id="1878542at2759"/>
<protein>
    <submittedName>
        <fullName evidence="1">Uncharacterized protein</fullName>
    </submittedName>
</protein>
<reference evidence="1 2" key="1">
    <citation type="submission" date="2014-06" db="EMBL/GenBank/DDBJ databases">
        <title>Evolutionary Origins and Diversification of the Mycorrhizal Mutualists.</title>
        <authorList>
            <consortium name="DOE Joint Genome Institute"/>
            <consortium name="Mycorrhizal Genomics Consortium"/>
            <person name="Kohler A."/>
            <person name="Kuo A."/>
            <person name="Nagy L.G."/>
            <person name="Floudas D."/>
            <person name="Copeland A."/>
            <person name="Barry K.W."/>
            <person name="Cichocki N."/>
            <person name="Veneault-Fourrey C."/>
            <person name="LaButti K."/>
            <person name="Lindquist E.A."/>
            <person name="Lipzen A."/>
            <person name="Lundell T."/>
            <person name="Morin E."/>
            <person name="Murat C."/>
            <person name="Riley R."/>
            <person name="Ohm R."/>
            <person name="Sun H."/>
            <person name="Tunlid A."/>
            <person name="Henrissat B."/>
            <person name="Grigoriev I.V."/>
            <person name="Hibbett D.S."/>
            <person name="Martin F."/>
        </authorList>
    </citation>
    <scope>NUCLEOTIDE SEQUENCE [LARGE SCALE GENOMIC DNA]</scope>
    <source>
        <strain evidence="1 2">SS14</strain>
    </source>
</reference>
<proteinExistence type="predicted"/>
<sequence>MFNNLHPAIRYDLSPAVQVIFDIHKALRIHQLLLKERAEFCVKEADANGREMFLSDEEVAERDKRFREASKDGGANPHKFVDKNTQNILFNHDCEKIAFERWDELWESEELST</sequence>
<keyword evidence="2" id="KW-1185">Reference proteome</keyword>
<dbReference type="AlphaFoldDB" id="A0A0C9U6Y7"/>
<gene>
    <name evidence="1" type="ORF">M422DRAFT_258643</name>
</gene>
<dbReference type="EMBL" id="KN837158">
    <property type="protein sequence ID" value="KIJ38768.1"/>
    <property type="molecule type" value="Genomic_DNA"/>
</dbReference>
<evidence type="ECO:0000313" key="1">
    <source>
        <dbReference type="EMBL" id="KIJ38768.1"/>
    </source>
</evidence>
<dbReference type="HOGENOM" id="CLU_2135151_0_0_1"/>
<organism evidence="1 2">
    <name type="scientific">Sphaerobolus stellatus (strain SS14)</name>
    <dbReference type="NCBI Taxonomy" id="990650"/>
    <lineage>
        <taxon>Eukaryota</taxon>
        <taxon>Fungi</taxon>
        <taxon>Dikarya</taxon>
        <taxon>Basidiomycota</taxon>
        <taxon>Agaricomycotina</taxon>
        <taxon>Agaricomycetes</taxon>
        <taxon>Phallomycetidae</taxon>
        <taxon>Geastrales</taxon>
        <taxon>Sphaerobolaceae</taxon>
        <taxon>Sphaerobolus</taxon>
    </lineage>
</organism>
<evidence type="ECO:0000313" key="2">
    <source>
        <dbReference type="Proteomes" id="UP000054279"/>
    </source>
</evidence>
<name>A0A0C9U6Y7_SPHS4</name>
<dbReference type="Proteomes" id="UP000054279">
    <property type="component" value="Unassembled WGS sequence"/>
</dbReference>